<dbReference type="InterPro" id="IPR005119">
    <property type="entry name" value="LysR_subst-bd"/>
</dbReference>
<comment type="similarity">
    <text evidence="1">Belongs to the LysR transcriptional regulatory family.</text>
</comment>
<name>A0A285PD15_9HYPH</name>
<dbReference type="PANTHER" id="PTHR30126">
    <property type="entry name" value="HTH-TYPE TRANSCRIPTIONAL REGULATOR"/>
    <property type="match status" value="1"/>
</dbReference>
<gene>
    <name evidence="6" type="ORF">SAMN06265368_2734</name>
</gene>
<dbReference type="PANTHER" id="PTHR30126:SF2">
    <property type="entry name" value="HTH-TYPE TRANSCRIPTIONAL REGULATOR YJIE"/>
    <property type="match status" value="1"/>
</dbReference>
<dbReference type="AlphaFoldDB" id="A0A285PD15"/>
<evidence type="ECO:0000256" key="2">
    <source>
        <dbReference type="ARBA" id="ARBA00023015"/>
    </source>
</evidence>
<evidence type="ECO:0000256" key="4">
    <source>
        <dbReference type="ARBA" id="ARBA00023163"/>
    </source>
</evidence>
<dbReference type="Proteomes" id="UP000219439">
    <property type="component" value="Unassembled WGS sequence"/>
</dbReference>
<dbReference type="RefSeq" id="WP_210200867.1">
    <property type="nucleotide sequence ID" value="NZ_OBEL01000002.1"/>
</dbReference>
<dbReference type="InterPro" id="IPR036390">
    <property type="entry name" value="WH_DNA-bd_sf"/>
</dbReference>
<feature type="domain" description="HTH lysR-type" evidence="5">
    <location>
        <begin position="9"/>
        <end position="66"/>
    </location>
</feature>
<dbReference type="Pfam" id="PF00126">
    <property type="entry name" value="HTH_1"/>
    <property type="match status" value="1"/>
</dbReference>
<dbReference type="PROSITE" id="PS50931">
    <property type="entry name" value="HTH_LYSR"/>
    <property type="match status" value="1"/>
</dbReference>
<dbReference type="EMBL" id="OBEL01000002">
    <property type="protein sequence ID" value="SNZ19644.1"/>
    <property type="molecule type" value="Genomic_DNA"/>
</dbReference>
<organism evidence="6 7">
    <name type="scientific">Cohaesibacter gelatinilyticus</name>
    <dbReference type="NCBI Taxonomy" id="372072"/>
    <lineage>
        <taxon>Bacteria</taxon>
        <taxon>Pseudomonadati</taxon>
        <taxon>Pseudomonadota</taxon>
        <taxon>Alphaproteobacteria</taxon>
        <taxon>Hyphomicrobiales</taxon>
        <taxon>Cohaesibacteraceae</taxon>
    </lineage>
</organism>
<dbReference type="InterPro" id="IPR000847">
    <property type="entry name" value="LysR_HTH_N"/>
</dbReference>
<dbReference type="GO" id="GO:0003700">
    <property type="term" value="F:DNA-binding transcription factor activity"/>
    <property type="evidence" value="ECO:0007669"/>
    <property type="project" value="InterPro"/>
</dbReference>
<keyword evidence="7" id="KW-1185">Reference proteome</keyword>
<accession>A0A285PD15</accession>
<dbReference type="Pfam" id="PF03466">
    <property type="entry name" value="LysR_substrate"/>
    <property type="match status" value="1"/>
</dbReference>
<evidence type="ECO:0000259" key="5">
    <source>
        <dbReference type="PROSITE" id="PS50931"/>
    </source>
</evidence>
<evidence type="ECO:0000313" key="6">
    <source>
        <dbReference type="EMBL" id="SNZ19644.1"/>
    </source>
</evidence>
<sequence>MHFHYAEAMQLDWIDDILAVIETGSLTRAAEQRFLTQSAFTRKIRTIEGRIGSPLVDRSCKPVTILPGVRALEPELRELSGRLRRLQHDLKVSAEAGGNDVTFACQHAITTTISPWVVKQLTSSLDFSVRVRSGNLDNCLMLLLSGEADFAITYESPGDADSLMPQAFDAQVVGEDILVPVASPHLIAGFGKGEIPLIAYPSDVFLGQIVSRFVLPVLPDDILLSPKAETALTLAACEYALDGIGVAWLPLTLVRKHLEKGMLERIPELPQQELNIVLIRLSSQKSGRHDRVWDHLIGAAAPPGSGL</sequence>
<dbReference type="Gene3D" id="1.10.10.10">
    <property type="entry name" value="Winged helix-like DNA-binding domain superfamily/Winged helix DNA-binding domain"/>
    <property type="match status" value="1"/>
</dbReference>
<protein>
    <submittedName>
        <fullName evidence="6">DNA-binding transcriptional regulator, LysR family</fullName>
    </submittedName>
</protein>
<proteinExistence type="inferred from homology"/>
<dbReference type="SUPFAM" id="SSF46785">
    <property type="entry name" value="Winged helix' DNA-binding domain"/>
    <property type="match status" value="1"/>
</dbReference>
<evidence type="ECO:0000313" key="7">
    <source>
        <dbReference type="Proteomes" id="UP000219439"/>
    </source>
</evidence>
<dbReference type="InterPro" id="IPR036388">
    <property type="entry name" value="WH-like_DNA-bd_sf"/>
</dbReference>
<dbReference type="GO" id="GO:0000976">
    <property type="term" value="F:transcription cis-regulatory region binding"/>
    <property type="evidence" value="ECO:0007669"/>
    <property type="project" value="TreeGrafter"/>
</dbReference>
<keyword evidence="3 6" id="KW-0238">DNA-binding</keyword>
<evidence type="ECO:0000256" key="3">
    <source>
        <dbReference type="ARBA" id="ARBA00023125"/>
    </source>
</evidence>
<evidence type="ECO:0000256" key="1">
    <source>
        <dbReference type="ARBA" id="ARBA00009437"/>
    </source>
</evidence>
<dbReference type="SUPFAM" id="SSF53850">
    <property type="entry name" value="Periplasmic binding protein-like II"/>
    <property type="match status" value="1"/>
</dbReference>
<keyword evidence="2" id="KW-0805">Transcription regulation</keyword>
<reference evidence="6 7" key="1">
    <citation type="submission" date="2017-09" db="EMBL/GenBank/DDBJ databases">
        <authorList>
            <person name="Ehlers B."/>
            <person name="Leendertz F.H."/>
        </authorList>
    </citation>
    <scope>NUCLEOTIDE SEQUENCE [LARGE SCALE GENOMIC DNA]</scope>
    <source>
        <strain evidence="6 7">DSM 18289</strain>
    </source>
</reference>
<keyword evidence="4" id="KW-0804">Transcription</keyword>
<dbReference type="Gene3D" id="3.40.190.290">
    <property type="match status" value="1"/>
</dbReference>